<evidence type="ECO:0000256" key="1">
    <source>
        <dbReference type="ARBA" id="ARBA00004429"/>
    </source>
</evidence>
<evidence type="ECO:0000256" key="3">
    <source>
        <dbReference type="ARBA" id="ARBA00022475"/>
    </source>
</evidence>
<proteinExistence type="predicted"/>
<protein>
    <submittedName>
        <fullName evidence="8">Uncharacterized protein</fullName>
    </submittedName>
</protein>
<dbReference type="GO" id="GO:0005886">
    <property type="term" value="C:plasma membrane"/>
    <property type="evidence" value="ECO:0007669"/>
    <property type="project" value="UniProtKB-SubCell"/>
</dbReference>
<keyword evidence="5" id="KW-0812">Transmembrane</keyword>
<comment type="subcellular location">
    <subcellularLocation>
        <location evidence="1">Cell inner membrane</location>
        <topology evidence="1">Multi-pass membrane protein</topology>
    </subcellularLocation>
</comment>
<comment type="caution">
    <text evidence="8">The sequence shown here is derived from an EMBL/GenBank/DDBJ whole genome shotgun (WGS) entry which is preliminary data.</text>
</comment>
<keyword evidence="3" id="KW-1003">Cell membrane</keyword>
<evidence type="ECO:0000313" key="9">
    <source>
        <dbReference type="Proteomes" id="UP000186817"/>
    </source>
</evidence>
<evidence type="ECO:0000256" key="4">
    <source>
        <dbReference type="ARBA" id="ARBA00022519"/>
    </source>
</evidence>
<dbReference type="GO" id="GO:0003333">
    <property type="term" value="P:amino acid transmembrane transport"/>
    <property type="evidence" value="ECO:0007669"/>
    <property type="project" value="InterPro"/>
</dbReference>
<dbReference type="InterPro" id="IPR018227">
    <property type="entry name" value="Amino_acid_transport_2"/>
</dbReference>
<dbReference type="EMBL" id="LSRX01000019">
    <property type="protein sequence ID" value="OLQ14136.1"/>
    <property type="molecule type" value="Genomic_DNA"/>
</dbReference>
<evidence type="ECO:0000256" key="7">
    <source>
        <dbReference type="ARBA" id="ARBA00023136"/>
    </source>
</evidence>
<organism evidence="8 9">
    <name type="scientific">Symbiodinium microadriaticum</name>
    <name type="common">Dinoflagellate</name>
    <name type="synonym">Zooxanthella microadriatica</name>
    <dbReference type="NCBI Taxonomy" id="2951"/>
    <lineage>
        <taxon>Eukaryota</taxon>
        <taxon>Sar</taxon>
        <taxon>Alveolata</taxon>
        <taxon>Dinophyceae</taxon>
        <taxon>Suessiales</taxon>
        <taxon>Symbiodiniaceae</taxon>
        <taxon>Symbiodinium</taxon>
    </lineage>
</organism>
<keyword evidence="7" id="KW-0472">Membrane</keyword>
<evidence type="ECO:0000256" key="2">
    <source>
        <dbReference type="ARBA" id="ARBA00022448"/>
    </source>
</evidence>
<keyword evidence="9" id="KW-1185">Reference proteome</keyword>
<gene>
    <name evidence="8" type="ORF">AK812_SmicGene1782</name>
</gene>
<dbReference type="Pfam" id="PF03222">
    <property type="entry name" value="Trp_Tyr_perm"/>
    <property type="match status" value="1"/>
</dbReference>
<dbReference type="AlphaFoldDB" id="A0A1Q9F3A8"/>
<dbReference type="OrthoDB" id="434845at2759"/>
<accession>A0A1Q9F3A8</accession>
<evidence type="ECO:0000256" key="6">
    <source>
        <dbReference type="ARBA" id="ARBA00022989"/>
    </source>
</evidence>
<dbReference type="PANTHER" id="PTHR32195:SF26">
    <property type="entry name" value="TRYPTOPHAN OR TYROSINE TRANSPORTER PROTEIN"/>
    <property type="match status" value="1"/>
</dbReference>
<name>A0A1Q9F3A8_SYMMI</name>
<evidence type="ECO:0000256" key="5">
    <source>
        <dbReference type="ARBA" id="ARBA00022692"/>
    </source>
</evidence>
<evidence type="ECO:0000313" key="8">
    <source>
        <dbReference type="EMBL" id="OLQ14136.1"/>
    </source>
</evidence>
<dbReference type="PANTHER" id="PTHR32195">
    <property type="entry name" value="OS07G0662800 PROTEIN"/>
    <property type="match status" value="1"/>
</dbReference>
<reference evidence="8 9" key="1">
    <citation type="submission" date="2016-02" db="EMBL/GenBank/DDBJ databases">
        <title>Genome analysis of coral dinoflagellate symbionts highlights evolutionary adaptations to a symbiotic lifestyle.</title>
        <authorList>
            <person name="Aranda M."/>
            <person name="Li Y."/>
            <person name="Liew Y.J."/>
            <person name="Baumgarten S."/>
            <person name="Simakov O."/>
            <person name="Wilson M."/>
            <person name="Piel J."/>
            <person name="Ashoor H."/>
            <person name="Bougouffa S."/>
            <person name="Bajic V.B."/>
            <person name="Ryu T."/>
            <person name="Ravasi T."/>
            <person name="Bayer T."/>
            <person name="Micklem G."/>
            <person name="Kim H."/>
            <person name="Bhak J."/>
            <person name="Lajeunesse T.C."/>
            <person name="Voolstra C.R."/>
        </authorList>
    </citation>
    <scope>NUCLEOTIDE SEQUENCE [LARGE SCALE GENOMIC DNA]</scope>
    <source>
        <strain evidence="8 9">CCMP2467</strain>
    </source>
</reference>
<keyword evidence="4" id="KW-0997">Cell inner membrane</keyword>
<sequence>MGLGRQILVCVSSKYKAVIRRYQSAGVPVQELRPRLSVFPKVRAILHSDGSGHVQLDERCPPWYDTASADSCKCFLVDLGYMTGREDHFVHSTAKFWLTNELGSITVFPSQIGVKQVCQQMQNHGGREWRRYADNLAFFLPKSSAGKKLTKPQIGKFGTGLSRSFFKGGGPFMLKDCSNLVCEALRRLGYMDDDMNADLQEAMFVFVNAPTNKYTLRKPLDALPSRTDTAAEVEDKLRHAFLSHRTDGQWRIAPKDVQTRRQLCKQGFLADVKASRGEVFRAMAKYARRHQLPEMKTYNGYLFRLLYHLDSNPDKTGRQGRMRGAVISRADSANKPDILDPESPYSIGGFCGLRYILQLLTVSYATLAERRLGPGGRVVVSSLFLLLMMATLVSQFAKAGSLLSAMTGLPEAGLSAALAAGLSALTWRSSSSTTASVNGWLTLGFVIACVALFTVGVPLADWSRLSRASWLACLPSFPTILQLFVYLEVIPTLGTLLKMDAGRMKRAILIGSVLLLVLELAWSGLGLGLVPFVRGLRADPVDVLLGQGGPVSAAVLLLGCCAVSTTILGTNLALRSFFCDGIPKRISVWAFVAASVLPAAASFSPDAFFGAIDFAGAYPVTLLWGCAPPLMALAAKPRSRRQAILLKLILFASVVSVAICAAQDVGRLLGLQAAARWA</sequence>
<keyword evidence="6" id="KW-1133">Transmembrane helix</keyword>
<keyword evidence="2" id="KW-0813">Transport</keyword>
<dbReference type="Proteomes" id="UP000186817">
    <property type="component" value="Unassembled WGS sequence"/>
</dbReference>